<organism evidence="1 2">
    <name type="scientific">Acrobeloides nanus</name>
    <dbReference type="NCBI Taxonomy" id="290746"/>
    <lineage>
        <taxon>Eukaryota</taxon>
        <taxon>Metazoa</taxon>
        <taxon>Ecdysozoa</taxon>
        <taxon>Nematoda</taxon>
        <taxon>Chromadorea</taxon>
        <taxon>Rhabditida</taxon>
        <taxon>Tylenchina</taxon>
        <taxon>Cephalobomorpha</taxon>
        <taxon>Cephaloboidea</taxon>
        <taxon>Cephalobidae</taxon>
        <taxon>Acrobeloides</taxon>
    </lineage>
</organism>
<reference evidence="2" key="1">
    <citation type="submission" date="2022-11" db="UniProtKB">
        <authorList>
            <consortium name="WormBaseParasite"/>
        </authorList>
    </citation>
    <scope>IDENTIFICATION</scope>
</reference>
<dbReference type="AlphaFoldDB" id="A0A914EHG1"/>
<evidence type="ECO:0000313" key="1">
    <source>
        <dbReference type="Proteomes" id="UP000887540"/>
    </source>
</evidence>
<sequence>MVVTIQRSYSSANFAKSGPLIRTYSESDLSPSINAQFDNPLYHYEDQNSRFNDFWYSRKYYGPSYYQGQYPSRFFNKYFVPASYYRSTYWQPSKPYWPDLGYRNRYRPYTNPYYGDTTFRPYYSRWLSHAPNYYNSYLYNYWRTH</sequence>
<keyword evidence="1" id="KW-1185">Reference proteome</keyword>
<accession>A0A914EHG1</accession>
<protein>
    <submittedName>
        <fullName evidence="2">Uncharacterized protein</fullName>
    </submittedName>
</protein>
<evidence type="ECO:0000313" key="2">
    <source>
        <dbReference type="WBParaSite" id="ACRNAN_scaffold831.g32058.t1"/>
    </source>
</evidence>
<dbReference type="WBParaSite" id="ACRNAN_scaffold831.g32058.t1">
    <property type="protein sequence ID" value="ACRNAN_scaffold831.g32058.t1"/>
    <property type="gene ID" value="ACRNAN_scaffold831.g32058"/>
</dbReference>
<dbReference type="Proteomes" id="UP000887540">
    <property type="component" value="Unplaced"/>
</dbReference>
<proteinExistence type="predicted"/>
<name>A0A914EHG1_9BILA</name>